<dbReference type="RefSeq" id="WP_028795008.1">
    <property type="nucleotide sequence ID" value="NZ_FNBW01000013.1"/>
</dbReference>
<keyword evidence="2" id="KW-0966">Cell projection</keyword>
<accession>A0A8G2EZZ6</accession>
<evidence type="ECO:0000313" key="2">
    <source>
        <dbReference type="EMBL" id="SDG27258.1"/>
    </source>
</evidence>
<evidence type="ECO:0000256" key="1">
    <source>
        <dbReference type="SAM" id="MobiDB-lite"/>
    </source>
</evidence>
<evidence type="ECO:0000313" key="3">
    <source>
        <dbReference type="Proteomes" id="UP000198615"/>
    </source>
</evidence>
<dbReference type="InterPro" id="IPR019704">
    <property type="entry name" value="Flagellar_assmbl_FliX_class2"/>
</dbReference>
<feature type="region of interest" description="Disordered" evidence="1">
    <location>
        <begin position="1"/>
        <end position="49"/>
    </location>
</feature>
<reference evidence="2 3" key="1">
    <citation type="submission" date="2016-10" db="EMBL/GenBank/DDBJ databases">
        <authorList>
            <person name="Varghese N."/>
            <person name="Submissions S."/>
        </authorList>
    </citation>
    <scope>NUCLEOTIDE SEQUENCE [LARGE SCALE GENOMIC DNA]</scope>
    <source>
        <strain evidence="2 3">DSM 18839</strain>
    </source>
</reference>
<dbReference type="Proteomes" id="UP000198615">
    <property type="component" value="Unassembled WGS sequence"/>
</dbReference>
<protein>
    <submittedName>
        <fullName evidence="2">Class II flagellar assembly regulator</fullName>
    </submittedName>
</protein>
<comment type="caution">
    <text evidence="2">The sequence shown here is derived from an EMBL/GenBank/DDBJ whole genome shotgun (WGS) entry which is preliminary data.</text>
</comment>
<dbReference type="OrthoDB" id="8005693at2"/>
<dbReference type="AlphaFoldDB" id="A0A8G2EZZ6"/>
<gene>
    <name evidence="2" type="ORF">SAMN05660686_03859</name>
</gene>
<proteinExistence type="predicted"/>
<organism evidence="2 3">
    <name type="scientific">Thalassobaculum litoreum DSM 18839</name>
    <dbReference type="NCBI Taxonomy" id="1123362"/>
    <lineage>
        <taxon>Bacteria</taxon>
        <taxon>Pseudomonadati</taxon>
        <taxon>Pseudomonadota</taxon>
        <taxon>Alphaproteobacteria</taxon>
        <taxon>Rhodospirillales</taxon>
        <taxon>Thalassobaculaceae</taxon>
        <taxon>Thalassobaculum</taxon>
    </lineage>
</organism>
<name>A0A8G2EZZ6_9PROT</name>
<dbReference type="EMBL" id="FNBW01000013">
    <property type="protein sequence ID" value="SDG27258.1"/>
    <property type="molecule type" value="Genomic_DNA"/>
</dbReference>
<keyword evidence="3" id="KW-1185">Reference proteome</keyword>
<keyword evidence="2" id="KW-0969">Cilium</keyword>
<dbReference type="Pfam" id="PF10768">
    <property type="entry name" value="FliX"/>
    <property type="match status" value="1"/>
</dbReference>
<dbReference type="GO" id="GO:0044781">
    <property type="term" value="P:bacterial-type flagellum organization"/>
    <property type="evidence" value="ECO:0007669"/>
    <property type="project" value="InterPro"/>
</dbReference>
<keyword evidence="2" id="KW-0282">Flagellum</keyword>
<sequence>MKVDPTKVSGVSQAKRTKKSSSTGGSAFADMISETDAPERASGPAPTSSVDSVFALQSVGDREGNARKAKERAELMLSRLEDLRDGLLMGMVPTDRLHDLATAAREQREEIDDPRLSEILDDIELRARVELAKLGRSV</sequence>